<comment type="caution">
    <text evidence="1">The sequence shown here is derived from an EMBL/GenBank/DDBJ whole genome shotgun (WGS) entry which is preliminary data.</text>
</comment>
<dbReference type="Proteomes" id="UP000799777">
    <property type="component" value="Unassembled WGS sequence"/>
</dbReference>
<gene>
    <name evidence="1" type="ORF">EK21DRAFT_119735</name>
</gene>
<dbReference type="EMBL" id="ML978628">
    <property type="protein sequence ID" value="KAF2022467.1"/>
    <property type="molecule type" value="Genomic_DNA"/>
</dbReference>
<evidence type="ECO:0000313" key="2">
    <source>
        <dbReference type="Proteomes" id="UP000799777"/>
    </source>
</evidence>
<reference evidence="1" key="1">
    <citation type="journal article" date="2020" name="Stud. Mycol.">
        <title>101 Dothideomycetes genomes: a test case for predicting lifestyles and emergence of pathogens.</title>
        <authorList>
            <person name="Haridas S."/>
            <person name="Albert R."/>
            <person name="Binder M."/>
            <person name="Bloem J."/>
            <person name="Labutti K."/>
            <person name="Salamov A."/>
            <person name="Andreopoulos B."/>
            <person name="Baker S."/>
            <person name="Barry K."/>
            <person name="Bills G."/>
            <person name="Bluhm B."/>
            <person name="Cannon C."/>
            <person name="Castanera R."/>
            <person name="Culley D."/>
            <person name="Daum C."/>
            <person name="Ezra D."/>
            <person name="Gonzalez J."/>
            <person name="Henrissat B."/>
            <person name="Kuo A."/>
            <person name="Liang C."/>
            <person name="Lipzen A."/>
            <person name="Lutzoni F."/>
            <person name="Magnuson J."/>
            <person name="Mondo S."/>
            <person name="Nolan M."/>
            <person name="Ohm R."/>
            <person name="Pangilinan J."/>
            <person name="Park H.-J."/>
            <person name="Ramirez L."/>
            <person name="Alfaro M."/>
            <person name="Sun H."/>
            <person name="Tritt A."/>
            <person name="Yoshinaga Y."/>
            <person name="Zwiers L.-H."/>
            <person name="Turgeon B."/>
            <person name="Goodwin S."/>
            <person name="Spatafora J."/>
            <person name="Crous P."/>
            <person name="Grigoriev I."/>
        </authorList>
    </citation>
    <scope>NUCLEOTIDE SEQUENCE</scope>
    <source>
        <strain evidence="1">CBS 110217</strain>
    </source>
</reference>
<sequence length="87" mass="10542">MAPQLTKLPGEIRDIIYQYALWDPAGLMLWIDPAGTRRLCRQHVQERSSFTYHFSSWSDASKIEFNQLQYVNRFFWRILCFAYRDNY</sequence>
<keyword evidence="2" id="KW-1185">Reference proteome</keyword>
<protein>
    <submittedName>
        <fullName evidence="1">Uncharacterized protein</fullName>
    </submittedName>
</protein>
<dbReference type="AlphaFoldDB" id="A0A9P4GUX1"/>
<dbReference type="OrthoDB" id="3668237at2759"/>
<proteinExistence type="predicted"/>
<name>A0A9P4GUX1_9PLEO</name>
<accession>A0A9P4GUX1</accession>
<organism evidence="1 2">
    <name type="scientific">Setomelanomma holmii</name>
    <dbReference type="NCBI Taxonomy" id="210430"/>
    <lineage>
        <taxon>Eukaryota</taxon>
        <taxon>Fungi</taxon>
        <taxon>Dikarya</taxon>
        <taxon>Ascomycota</taxon>
        <taxon>Pezizomycotina</taxon>
        <taxon>Dothideomycetes</taxon>
        <taxon>Pleosporomycetidae</taxon>
        <taxon>Pleosporales</taxon>
        <taxon>Pleosporineae</taxon>
        <taxon>Phaeosphaeriaceae</taxon>
        <taxon>Setomelanomma</taxon>
    </lineage>
</organism>
<evidence type="ECO:0000313" key="1">
    <source>
        <dbReference type="EMBL" id="KAF2022467.1"/>
    </source>
</evidence>